<dbReference type="PANTHER" id="PTHR38454:SF1">
    <property type="entry name" value="INTEGRAL MEMBRANE PROTEIN"/>
    <property type="match status" value="1"/>
</dbReference>
<feature type="transmembrane region" description="Helical" evidence="1">
    <location>
        <begin position="332"/>
        <end position="354"/>
    </location>
</feature>
<feature type="transmembrane region" description="Helical" evidence="1">
    <location>
        <begin position="143"/>
        <end position="160"/>
    </location>
</feature>
<dbReference type="STRING" id="1423729.FC80_GL000635"/>
<dbReference type="OrthoDB" id="9815466at2"/>
<name>A0A0R2CH62_9LACO</name>
<feature type="transmembrane region" description="Helical" evidence="1">
    <location>
        <begin position="193"/>
        <end position="224"/>
    </location>
</feature>
<keyword evidence="1" id="KW-0812">Transmembrane</keyword>
<feature type="transmembrane region" description="Helical" evidence="1">
    <location>
        <begin position="167"/>
        <end position="187"/>
    </location>
</feature>
<feature type="transmembrane region" description="Helical" evidence="1">
    <location>
        <begin position="360"/>
        <end position="378"/>
    </location>
</feature>
<feature type="transmembrane region" description="Helical" evidence="1">
    <location>
        <begin position="12"/>
        <end position="30"/>
    </location>
</feature>
<organism evidence="2 3">
    <name type="scientific">Liquorilactobacillus cacaonum DSM 21116</name>
    <dbReference type="NCBI Taxonomy" id="1423729"/>
    <lineage>
        <taxon>Bacteria</taxon>
        <taxon>Bacillati</taxon>
        <taxon>Bacillota</taxon>
        <taxon>Bacilli</taxon>
        <taxon>Lactobacillales</taxon>
        <taxon>Lactobacillaceae</taxon>
        <taxon>Liquorilactobacillus</taxon>
    </lineage>
</organism>
<feature type="transmembrane region" description="Helical" evidence="1">
    <location>
        <begin position="415"/>
        <end position="436"/>
    </location>
</feature>
<keyword evidence="3" id="KW-1185">Reference proteome</keyword>
<feature type="transmembrane region" description="Helical" evidence="1">
    <location>
        <begin position="303"/>
        <end position="320"/>
    </location>
</feature>
<dbReference type="Proteomes" id="UP000051131">
    <property type="component" value="Unassembled WGS sequence"/>
</dbReference>
<evidence type="ECO:0000313" key="2">
    <source>
        <dbReference type="EMBL" id="KRM90645.1"/>
    </source>
</evidence>
<sequence>MINIKKKSAFPLVLAFFVPIFLLLIMYYHAQIFPFGTKSIIIGDLSNQYVALMAYFHNNFFNPSSFFYSYKIALGGNFFPVFTYYLSSPVNLLSLLFPVKDIISFFTINLLFNSGLMSLSMYLFLTKSSWINKNINILQKNNYFITIAFSTSFSLSLFYINYAHCFMWFDAIALLPIVVLGLDRLFYKNKTSLYWISFTVLLFTNYYIGFITTIFLALLTLYFASLSYFECTKNLKRIVYTMFKIFVYTGLSLITSLVIFIPSWIAQKSVYQAPITFNFSPLYKPIDVLATLFPKVGITNGPILYSSILVLLFIPAYFFLKNITQSEKIITGIFILGLLISTWINTFYMVWHAFTMPNGYPSRESFVIVFFFVAIAFRSFKKNFGTDFSAINKGFWICILLLFFFNYFTTYLSSQLSLVIILFLIVYFLNSILILYKKKEKKIFSSIMLLLIICLEIIFTNYHTLKNQSLNSTETTSFSKIVTSTSSIFSKISKSDNNFYRSATTFQINPNDPLLLNYNGVQNYLSQQPTNETNFLSAAGYFQKHSWIRWSTYNNGSTLPMDSLLGIKYVISNTSSSFSNYINKTHSISSFNTTSPNYLNNISFKKNNFTVFKNTSAFPIAFKTTKAVTGLKFSYSSESNPFTIQNRIFKTLSPNNKNVFIKQLVSEQQQKDKVILNITSSRTGNVYLYIPSNMDNNPVNSINISVNHKFVTTAFGKYLYGENGIISLGNFKKNSSISVIISGKNVNSQFSTTPFISIENQHVFEKIRDYSVKNSHIKNLKVNNTNIILNTTTYSKKNTITLTVPYSKGWRASVDGKTTKIHKSLGDLMSLNVKKGNHTIRLNYSVPGLSLSLIISILSLLFLLILTCIIKF</sequence>
<reference evidence="2 3" key="1">
    <citation type="journal article" date="2015" name="Genome Announc.">
        <title>Expanding the biotechnology potential of lactobacilli through comparative genomics of 213 strains and associated genera.</title>
        <authorList>
            <person name="Sun Z."/>
            <person name="Harris H.M."/>
            <person name="McCann A."/>
            <person name="Guo C."/>
            <person name="Argimon S."/>
            <person name="Zhang W."/>
            <person name="Yang X."/>
            <person name="Jeffery I.B."/>
            <person name="Cooney J.C."/>
            <person name="Kagawa T.F."/>
            <person name="Liu W."/>
            <person name="Song Y."/>
            <person name="Salvetti E."/>
            <person name="Wrobel A."/>
            <person name="Rasinkangas P."/>
            <person name="Parkhill J."/>
            <person name="Rea M.C."/>
            <person name="O'Sullivan O."/>
            <person name="Ritari J."/>
            <person name="Douillard F.P."/>
            <person name="Paul Ross R."/>
            <person name="Yang R."/>
            <person name="Briner A.E."/>
            <person name="Felis G.E."/>
            <person name="de Vos W.M."/>
            <person name="Barrangou R."/>
            <person name="Klaenhammer T.R."/>
            <person name="Caufield P.W."/>
            <person name="Cui Y."/>
            <person name="Zhang H."/>
            <person name="O'Toole P.W."/>
        </authorList>
    </citation>
    <scope>NUCLEOTIDE SEQUENCE [LARGE SCALE GENOMIC DNA]</scope>
    <source>
        <strain evidence="2 3">DSM 21116</strain>
    </source>
</reference>
<comment type="caution">
    <text evidence="2">The sequence shown here is derived from an EMBL/GenBank/DDBJ whole genome shotgun (WGS) entry which is preliminary data.</text>
</comment>
<feature type="transmembrane region" description="Helical" evidence="1">
    <location>
        <begin position="390"/>
        <end position="409"/>
    </location>
</feature>
<accession>A0A0R2CH62</accession>
<dbReference type="EMBL" id="AYZE01000014">
    <property type="protein sequence ID" value="KRM90645.1"/>
    <property type="molecule type" value="Genomic_DNA"/>
</dbReference>
<keyword evidence="1" id="KW-1133">Transmembrane helix</keyword>
<feature type="transmembrane region" description="Helical" evidence="1">
    <location>
        <begin position="245"/>
        <end position="265"/>
    </location>
</feature>
<dbReference type="InterPro" id="IPR018580">
    <property type="entry name" value="Uncharacterised_YfhO"/>
</dbReference>
<evidence type="ECO:0000313" key="3">
    <source>
        <dbReference type="Proteomes" id="UP000051131"/>
    </source>
</evidence>
<evidence type="ECO:0000256" key="1">
    <source>
        <dbReference type="SAM" id="Phobius"/>
    </source>
</evidence>
<dbReference type="RefSeq" id="WP_057828875.1">
    <property type="nucleotide sequence ID" value="NZ_AYZE01000014.1"/>
</dbReference>
<feature type="transmembrane region" description="Helical" evidence="1">
    <location>
        <begin position="443"/>
        <end position="462"/>
    </location>
</feature>
<dbReference type="PANTHER" id="PTHR38454">
    <property type="entry name" value="INTEGRAL MEMBRANE PROTEIN-RELATED"/>
    <property type="match status" value="1"/>
</dbReference>
<protein>
    <submittedName>
        <fullName evidence="2">Abc superfamily atp binding cassette transporter, membrane protein</fullName>
    </submittedName>
</protein>
<keyword evidence="1" id="KW-0472">Membrane</keyword>
<dbReference type="AlphaFoldDB" id="A0A0R2CH62"/>
<feature type="transmembrane region" description="Helical" evidence="1">
    <location>
        <begin position="849"/>
        <end position="870"/>
    </location>
</feature>
<proteinExistence type="predicted"/>
<gene>
    <name evidence="2" type="ORF">FC80_GL000635</name>
</gene>
<dbReference type="Pfam" id="PF09586">
    <property type="entry name" value="YfhO"/>
    <property type="match status" value="1"/>
</dbReference>
<feature type="transmembrane region" description="Helical" evidence="1">
    <location>
        <begin position="67"/>
        <end position="86"/>
    </location>
</feature>
<feature type="transmembrane region" description="Helical" evidence="1">
    <location>
        <begin position="102"/>
        <end position="123"/>
    </location>
</feature>
<dbReference type="PATRIC" id="fig|1423729.3.peg.642"/>